<keyword evidence="5" id="KW-0472">Membrane</keyword>
<feature type="transmembrane region" description="Helical" evidence="5">
    <location>
        <begin position="1891"/>
        <end position="1916"/>
    </location>
</feature>
<dbReference type="NCBIfam" id="TIGR03696">
    <property type="entry name" value="Rhs_assc_core"/>
    <property type="match status" value="1"/>
</dbReference>
<dbReference type="EMBL" id="JABBGI010000006">
    <property type="protein sequence ID" value="NML69419.1"/>
    <property type="molecule type" value="Genomic_DNA"/>
</dbReference>
<evidence type="ECO:0000256" key="5">
    <source>
        <dbReference type="SAM" id="Phobius"/>
    </source>
</evidence>
<organism evidence="6 7">
    <name type="scientific">Chryseobacterium antibioticum</name>
    <dbReference type="NCBI Taxonomy" id="2728847"/>
    <lineage>
        <taxon>Bacteria</taxon>
        <taxon>Pseudomonadati</taxon>
        <taxon>Bacteroidota</taxon>
        <taxon>Flavobacteriia</taxon>
        <taxon>Flavobacteriales</taxon>
        <taxon>Weeksellaceae</taxon>
        <taxon>Chryseobacterium group</taxon>
        <taxon>Chryseobacterium</taxon>
    </lineage>
</organism>
<dbReference type="InterPro" id="IPR022385">
    <property type="entry name" value="Rhs_assc_core"/>
</dbReference>
<dbReference type="GO" id="GO:0005576">
    <property type="term" value="C:extracellular region"/>
    <property type="evidence" value="ECO:0007669"/>
    <property type="project" value="UniProtKB-SubCell"/>
</dbReference>
<reference evidence="6 7" key="1">
    <citation type="submission" date="2020-04" db="EMBL/GenBank/DDBJ databases">
        <title>Chryseobacterium sp. RP-3-3 sp. nov., isolated from Jeju soil.</title>
        <authorList>
            <person name="Dahal R.H."/>
        </authorList>
    </citation>
    <scope>NUCLEOTIDE SEQUENCE [LARGE SCALE GENOMIC DNA]</scope>
    <source>
        <strain evidence="6 7">RP-3-3</strain>
    </source>
</reference>
<evidence type="ECO:0000313" key="7">
    <source>
        <dbReference type="Proteomes" id="UP000544054"/>
    </source>
</evidence>
<keyword evidence="5" id="KW-0812">Transmembrane</keyword>
<evidence type="ECO:0000256" key="4">
    <source>
        <dbReference type="SAM" id="MobiDB-lite"/>
    </source>
</evidence>
<evidence type="ECO:0000313" key="6">
    <source>
        <dbReference type="EMBL" id="NML69419.1"/>
    </source>
</evidence>
<feature type="region of interest" description="Disordered" evidence="4">
    <location>
        <begin position="58"/>
        <end position="92"/>
    </location>
</feature>
<feature type="transmembrane region" description="Helical" evidence="5">
    <location>
        <begin position="1985"/>
        <end position="2006"/>
    </location>
</feature>
<dbReference type="RefSeq" id="WP_169233978.1">
    <property type="nucleotide sequence ID" value="NZ_JABBGI010000006.1"/>
</dbReference>
<feature type="compositionally biased region" description="Gly residues" evidence="4">
    <location>
        <begin position="64"/>
        <end position="78"/>
    </location>
</feature>
<keyword evidence="7" id="KW-1185">Reference proteome</keyword>
<keyword evidence="3" id="KW-0843">Virulence</keyword>
<feature type="transmembrane region" description="Helical" evidence="5">
    <location>
        <begin position="1928"/>
        <end position="1946"/>
    </location>
</feature>
<name>A0A7Y0FRG3_9FLAO</name>
<comment type="caution">
    <text evidence="6">The sequence shown here is derived from an EMBL/GenBank/DDBJ whole genome shotgun (WGS) entry which is preliminary data.</text>
</comment>
<dbReference type="Gene3D" id="2.180.10.10">
    <property type="entry name" value="RHS repeat-associated core"/>
    <property type="match status" value="2"/>
</dbReference>
<evidence type="ECO:0000256" key="3">
    <source>
        <dbReference type="ARBA" id="ARBA00023026"/>
    </source>
</evidence>
<dbReference type="GO" id="GO:0005737">
    <property type="term" value="C:cytoplasm"/>
    <property type="evidence" value="ECO:0007669"/>
    <property type="project" value="InterPro"/>
</dbReference>
<keyword evidence="5" id="KW-1133">Transmembrane helix</keyword>
<gene>
    <name evidence="6" type="ORF">HHL23_06375</name>
</gene>
<dbReference type="InterPro" id="IPR050708">
    <property type="entry name" value="T6SS_VgrG/RHS"/>
</dbReference>
<dbReference type="Proteomes" id="UP000544054">
    <property type="component" value="Unassembled WGS sequence"/>
</dbReference>
<proteinExistence type="predicted"/>
<keyword evidence="2" id="KW-0964">Secreted</keyword>
<protein>
    <submittedName>
        <fullName evidence="6">Type IV secretion protein Rhs</fullName>
    </submittedName>
</protein>
<dbReference type="InterPro" id="IPR028994">
    <property type="entry name" value="Integrin_alpha_N"/>
</dbReference>
<dbReference type="PANTHER" id="PTHR32305">
    <property type="match status" value="1"/>
</dbReference>
<evidence type="ECO:0000256" key="1">
    <source>
        <dbReference type="ARBA" id="ARBA00004613"/>
    </source>
</evidence>
<dbReference type="PANTHER" id="PTHR32305:SF15">
    <property type="entry name" value="PROTEIN RHSA-RELATED"/>
    <property type="match status" value="1"/>
</dbReference>
<sequence length="2206" mass="245386">MKIFYSFIISCLSILGYSQTILYQSESTSRTVQDPQTVVLAQGFHATSNISNPFVAKIGPGTENPGGGPIDSGAGAGNPTGTTETTDNKFHDTKGNIDVNGAGQLQFTLPIDLPQGVKNVSPNMSLIYLSNSGNGIAGFGWALSGVTTISRSGKNIEKDGELTSVKLDYSDYYSFNGQRLILKSGEYGKDGAEYVTEKYSNIKIKSIGTITGQAWQGPEYWEVTFEDGSQAWYGGTTSGASLARTPIEYNIAKWRDAQGNYIVYNYVQTASKNVASVSSIKWGGNEVLNTPVINEITFNYMPRTLSEQYYIGGVSLIQDRILDNVVVKTNNNSYKKYTIEYGNNGTSYQFVNKITEYNAEGAAANPIAFEYPQPVPSSVDLDYLPNSDPFSGVKLTGDLNGDSYIDFVMSNGTVKLGAFNNDTFTTITTNKYFETNAKVVSTLLDEEGQIYNGNGIVQYEEGKIVGYIFRNNIFVKVFEKLVYDESDCVTGNEPPPAGCRIEVPSLNEGDINGDGISDIFLTLKKRVCEWVPDPACNNITPNETTNRPAPCTVLRCATYDVGNFIVDLKNQNNPVAIYTIDAGINENILYNQQYMDIDGDGKVEIINVSNNDYKVFEFVKTAPNQYLKKIRFTSGLIETKDPEFPVLFGDFNGDGKLDFTIPVTDNAVGKPDNWRFYIGTGTGFNNFLKTEFFSYRKRQTQVNNSYTQFARQYFFAVADMNKDGKSDVIQVFSYNQINNSSAQGYRDFGYVISTKLANGAASDGTLNFQPIPSFVSPTYGVQDIQDLTLFTPLTNPIKANNNYYNVFLYWKEHLHRIKAPTPLSELARIKSINQGNGSIITGISYAEAVSNGTNIYKKVKKELYPYFSLERVDQTFVVSQLQQVGRKQDFRYRGMTGHLQGRGSIGYHQMARSSWYADGFENTKIWSGVEIDAQKFGQPVKEWSIRTNDENLIFPTDISVNNTQLLSFKQSNYSIQQLPNKVDVILPETIIEKDFLKNITLTKSVTYDNYYLPASTLINVNNNFSTINTTFEYIHNPSGVGSDYYIGRPKSKTTVNQAYGDTKSAKEEYVYESNLLKTLKTWNRDNTEYLQETYTYDGYGNITQKVISNSVDSQTQTSISKYESTGRFVEKNTDNLGLATSYTYNDKGQILTQTDPLDNKLTNTYDAWGKLMKSKTNLEGTTTYQYEKDSQSNITITQYDPDGDVSKKYTNKLGQNYKTSTKAFGQGQFVAQETQYDVLGRKTKESELYFEGGNISLWNVIAYNDTFYPAKITATALATLNNAGEISSFLGKQIETIISGNTISVTEVNGYARTNSKTTDALNNVISSTDKGGTINFSYNAAGEQIKAQYAENIVTTKYDSWGRKSEFNDPSNGLYKYEYDPFGQSKKIISPKGTKQYTYNNLGQLISHTEISTTDGGQATNKIISYSYDNKGRVVSKAGTSKGKSYSSNVAYDPQGRLLSSSESSNGKYFIRKGITYDDKGRVLSYEKQLYSSGILTKVQVENLYSAWNGELYQVKDKNSGKVLWELKETNVKGQVVRAKLGASDINNTYNDATGFLAEIKHISPVQSILNIQYTFNVIKNELKLRKTLGDFNIIESFDYDDNNRLISWTNPRTGQNSQNSYDTKGRIIENDQVGTIKYENSTKIYQPTGMTLNAAGTQNYNNDLIQSIAYNENNDPVFIDGEKGDAAFQYGLTSMRQRVTYGGNFDPDQEGKFTKFYSEDGSFEIVKDNTTGKEKHVLYISGSPYESSIIYLKNYDETNGSYKFLHKDYIGSILAISDEAGNKLEQRHFDAWGNFTHLQIGNGAIITDKNIINNTSLLVERGYTSHEHFAEVGIIHMNGRLYDPLLRRFLNADENIQDPTNTQNYNKYGYVMNNPLLYNDPNGECLVPLFGVLVASWVAGAVVGTMVAAGMFILKSLVNGTWSWGGFAKSLLLGAITGAATGGLTGGMSASGFNGAVIVGSMNGAITGGIDAVFNKQNFFTGLYKGAVMGAAMGAINYTINYFVNGNYKRKYLYKKTTEHYTYDPNVDEKVMLENINDMRAARESVSAGEKKVTNVGKDILGKGNSRGYIDPGNGDAYAYTTTNFITGLEDITYSPLAAQHKDLLGVTMVHETGHAYLTKLGIKETKIDITLESGADTIGHFAIGKLEHVYADANKIPFSQRFGYMYKDQLTVDYFLLNKALQKGIDNIYNTLHSIFNKQIIIK</sequence>
<accession>A0A7Y0FRG3</accession>
<dbReference type="SUPFAM" id="SSF69318">
    <property type="entry name" value="Integrin alpha N-terminal domain"/>
    <property type="match status" value="1"/>
</dbReference>
<dbReference type="Pfam" id="PF03534">
    <property type="entry name" value="SpvB"/>
    <property type="match status" value="1"/>
</dbReference>
<dbReference type="InterPro" id="IPR003284">
    <property type="entry name" value="Sal_SpvB"/>
</dbReference>
<evidence type="ECO:0000256" key="2">
    <source>
        <dbReference type="ARBA" id="ARBA00022525"/>
    </source>
</evidence>
<comment type="subcellular location">
    <subcellularLocation>
        <location evidence="1">Secreted</location>
    </subcellularLocation>
</comment>